<keyword evidence="1" id="KW-1133">Transmembrane helix</keyword>
<comment type="caution">
    <text evidence="2">The sequence shown here is derived from an EMBL/GenBank/DDBJ whole genome shotgun (WGS) entry which is preliminary data.</text>
</comment>
<dbReference type="EMBL" id="JADGJW010001023">
    <property type="protein sequence ID" value="KAJ3207906.1"/>
    <property type="molecule type" value="Genomic_DNA"/>
</dbReference>
<feature type="transmembrane region" description="Helical" evidence="1">
    <location>
        <begin position="33"/>
        <end position="53"/>
    </location>
</feature>
<keyword evidence="3" id="KW-1185">Reference proteome</keyword>
<gene>
    <name evidence="2" type="ORF">HK099_000168</name>
</gene>
<evidence type="ECO:0000313" key="2">
    <source>
        <dbReference type="EMBL" id="KAJ3207906.1"/>
    </source>
</evidence>
<dbReference type="Proteomes" id="UP001211065">
    <property type="component" value="Unassembled WGS sequence"/>
</dbReference>
<keyword evidence="1" id="KW-0812">Transmembrane</keyword>
<proteinExistence type="predicted"/>
<feature type="non-terminal residue" evidence="2">
    <location>
        <position position="100"/>
    </location>
</feature>
<keyword evidence="1" id="KW-0472">Membrane</keyword>
<dbReference type="AlphaFoldDB" id="A0AAD5TZP8"/>
<evidence type="ECO:0000256" key="1">
    <source>
        <dbReference type="SAM" id="Phobius"/>
    </source>
</evidence>
<name>A0AAD5TZP8_9FUNG</name>
<protein>
    <submittedName>
        <fullName evidence="2">Uncharacterized protein</fullName>
    </submittedName>
</protein>
<accession>A0AAD5TZP8</accession>
<feature type="transmembrane region" description="Helical" evidence="1">
    <location>
        <begin position="65"/>
        <end position="84"/>
    </location>
</feature>
<sequence length="100" mass="11589">MSLKVDTNTLPTFLQKEKVKFLRCCGVDVEKQLVLNFVYMILNISSSVGIVMSNKWIFHHHKFEFGTTLTVVHFFVTFVMLEFCSKLGLFKKTVLPLKEV</sequence>
<organism evidence="2 3">
    <name type="scientific">Clydaea vesicula</name>
    <dbReference type="NCBI Taxonomy" id="447962"/>
    <lineage>
        <taxon>Eukaryota</taxon>
        <taxon>Fungi</taxon>
        <taxon>Fungi incertae sedis</taxon>
        <taxon>Chytridiomycota</taxon>
        <taxon>Chytridiomycota incertae sedis</taxon>
        <taxon>Chytridiomycetes</taxon>
        <taxon>Lobulomycetales</taxon>
        <taxon>Lobulomycetaceae</taxon>
        <taxon>Clydaea</taxon>
    </lineage>
</organism>
<evidence type="ECO:0000313" key="3">
    <source>
        <dbReference type="Proteomes" id="UP001211065"/>
    </source>
</evidence>
<reference evidence="2" key="1">
    <citation type="submission" date="2020-05" db="EMBL/GenBank/DDBJ databases">
        <title>Phylogenomic resolution of chytrid fungi.</title>
        <authorList>
            <person name="Stajich J.E."/>
            <person name="Amses K."/>
            <person name="Simmons R."/>
            <person name="Seto K."/>
            <person name="Myers J."/>
            <person name="Bonds A."/>
            <person name="Quandt C.A."/>
            <person name="Barry K."/>
            <person name="Liu P."/>
            <person name="Grigoriev I."/>
            <person name="Longcore J.E."/>
            <person name="James T.Y."/>
        </authorList>
    </citation>
    <scope>NUCLEOTIDE SEQUENCE</scope>
    <source>
        <strain evidence="2">JEL0476</strain>
    </source>
</reference>